<dbReference type="InterPro" id="IPR036864">
    <property type="entry name" value="Zn2-C6_fun-type_DNA-bd_sf"/>
</dbReference>
<proteinExistence type="predicted"/>
<dbReference type="InterPro" id="IPR001138">
    <property type="entry name" value="Zn2Cys6_DnaBD"/>
</dbReference>
<dbReference type="Proteomes" id="UP000799757">
    <property type="component" value="Unassembled WGS sequence"/>
</dbReference>
<evidence type="ECO:0000256" key="1">
    <source>
        <dbReference type="ARBA" id="ARBA00023242"/>
    </source>
</evidence>
<feature type="region of interest" description="Disordered" evidence="2">
    <location>
        <begin position="1"/>
        <end position="63"/>
    </location>
</feature>
<dbReference type="SUPFAM" id="SSF57701">
    <property type="entry name" value="Zn2/Cys6 DNA-binding domain"/>
    <property type="match status" value="1"/>
</dbReference>
<dbReference type="GO" id="GO:0000981">
    <property type="term" value="F:DNA-binding transcription factor activity, RNA polymerase II-specific"/>
    <property type="evidence" value="ECO:0007669"/>
    <property type="project" value="InterPro"/>
</dbReference>
<dbReference type="CDD" id="cd00067">
    <property type="entry name" value="GAL4"/>
    <property type="match status" value="1"/>
</dbReference>
<dbReference type="AlphaFoldDB" id="A0A6A6WZ90"/>
<sequence length="261" mass="29401">MAGPPRKKAVPGAQHPKHLQDILSAAPFPREQPTERAAETIDLYPSFSPTSSRAPSPALSLSSGDRLVEEIPRACVECARRVLTCDLASLSCARCVELDLPCISPLRPAETHETGFRRQIKEAKEKTDTKPTRAYGVMWYLARQFGEGKPGWEALRDFLYTEMYDDPEKNVETQSLGRYIEEMSVMDVQCLQEWKNAGEPGELDPALSELVYAEAMKAWKEESERWDRGAPCQEVEEVEDAEWPQTGFIEVHEDSEIDQIG</sequence>
<protein>
    <recommendedName>
        <fullName evidence="5">Zn(2)-C6 fungal-type domain-containing protein</fullName>
    </recommendedName>
</protein>
<evidence type="ECO:0000256" key="2">
    <source>
        <dbReference type="SAM" id="MobiDB-lite"/>
    </source>
</evidence>
<keyword evidence="4" id="KW-1185">Reference proteome</keyword>
<accession>A0A6A6WZ90</accession>
<dbReference type="EMBL" id="MU002139">
    <property type="protein sequence ID" value="KAF2789419.1"/>
    <property type="molecule type" value="Genomic_DNA"/>
</dbReference>
<evidence type="ECO:0000313" key="4">
    <source>
        <dbReference type="Proteomes" id="UP000799757"/>
    </source>
</evidence>
<dbReference type="OrthoDB" id="10582539at2759"/>
<evidence type="ECO:0008006" key="5">
    <source>
        <dbReference type="Google" id="ProtNLM"/>
    </source>
</evidence>
<dbReference type="GO" id="GO:0008270">
    <property type="term" value="F:zinc ion binding"/>
    <property type="evidence" value="ECO:0007669"/>
    <property type="project" value="InterPro"/>
</dbReference>
<name>A0A6A6WZ90_9PLEO</name>
<organism evidence="3 4">
    <name type="scientific">Melanomma pulvis-pyrius CBS 109.77</name>
    <dbReference type="NCBI Taxonomy" id="1314802"/>
    <lineage>
        <taxon>Eukaryota</taxon>
        <taxon>Fungi</taxon>
        <taxon>Dikarya</taxon>
        <taxon>Ascomycota</taxon>
        <taxon>Pezizomycotina</taxon>
        <taxon>Dothideomycetes</taxon>
        <taxon>Pleosporomycetidae</taxon>
        <taxon>Pleosporales</taxon>
        <taxon>Melanommataceae</taxon>
        <taxon>Melanomma</taxon>
    </lineage>
</organism>
<evidence type="ECO:0000313" key="3">
    <source>
        <dbReference type="EMBL" id="KAF2789419.1"/>
    </source>
</evidence>
<keyword evidence="1" id="KW-0539">Nucleus</keyword>
<gene>
    <name evidence="3" type="ORF">K505DRAFT_341292</name>
</gene>
<reference evidence="3" key="1">
    <citation type="journal article" date="2020" name="Stud. Mycol.">
        <title>101 Dothideomycetes genomes: a test case for predicting lifestyles and emergence of pathogens.</title>
        <authorList>
            <person name="Haridas S."/>
            <person name="Albert R."/>
            <person name="Binder M."/>
            <person name="Bloem J."/>
            <person name="Labutti K."/>
            <person name="Salamov A."/>
            <person name="Andreopoulos B."/>
            <person name="Baker S."/>
            <person name="Barry K."/>
            <person name="Bills G."/>
            <person name="Bluhm B."/>
            <person name="Cannon C."/>
            <person name="Castanera R."/>
            <person name="Culley D."/>
            <person name="Daum C."/>
            <person name="Ezra D."/>
            <person name="Gonzalez J."/>
            <person name="Henrissat B."/>
            <person name="Kuo A."/>
            <person name="Liang C."/>
            <person name="Lipzen A."/>
            <person name="Lutzoni F."/>
            <person name="Magnuson J."/>
            <person name="Mondo S."/>
            <person name="Nolan M."/>
            <person name="Ohm R."/>
            <person name="Pangilinan J."/>
            <person name="Park H.-J."/>
            <person name="Ramirez L."/>
            <person name="Alfaro M."/>
            <person name="Sun H."/>
            <person name="Tritt A."/>
            <person name="Yoshinaga Y."/>
            <person name="Zwiers L.-H."/>
            <person name="Turgeon B."/>
            <person name="Goodwin S."/>
            <person name="Spatafora J."/>
            <person name="Crous P."/>
            <person name="Grigoriev I."/>
        </authorList>
    </citation>
    <scope>NUCLEOTIDE SEQUENCE</scope>
    <source>
        <strain evidence="3">CBS 109.77</strain>
    </source>
</reference>
<feature type="compositionally biased region" description="Low complexity" evidence="2">
    <location>
        <begin position="45"/>
        <end position="63"/>
    </location>
</feature>